<reference evidence="1 2" key="1">
    <citation type="submission" date="2018-06" db="EMBL/GenBank/DDBJ databases">
        <title>Noncontiguous genome sequence of Ruminococcaceae bacterium ASD2818.</title>
        <authorList>
            <person name="Chaplin A.V."/>
            <person name="Sokolova S.R."/>
            <person name="Kochetkova T.O."/>
            <person name="Goltsov A.Y."/>
            <person name="Trofimov D.Y."/>
            <person name="Efimov B.A."/>
        </authorList>
    </citation>
    <scope>NUCLEOTIDE SEQUENCE [LARGE SCALE GENOMIC DNA]</scope>
    <source>
        <strain evidence="1 2">ASD2818</strain>
    </source>
</reference>
<dbReference type="EMBL" id="QLYR01000019">
    <property type="protein sequence ID" value="RAQ21909.1"/>
    <property type="molecule type" value="Genomic_DNA"/>
</dbReference>
<proteinExistence type="predicted"/>
<evidence type="ECO:0000313" key="2">
    <source>
        <dbReference type="Proteomes" id="UP000249377"/>
    </source>
</evidence>
<accession>A0A328UFS4</accession>
<gene>
    <name evidence="1" type="ORF">DPQ25_14000</name>
</gene>
<organism evidence="1 2">
    <name type="scientific">Hydrogeniiclostridium mannosilyticum</name>
    <dbReference type="NCBI Taxonomy" id="2764322"/>
    <lineage>
        <taxon>Bacteria</taxon>
        <taxon>Bacillati</taxon>
        <taxon>Bacillota</taxon>
        <taxon>Clostridia</taxon>
        <taxon>Eubacteriales</taxon>
        <taxon>Acutalibacteraceae</taxon>
        <taxon>Hydrogeniiclostridium</taxon>
    </lineage>
</organism>
<evidence type="ECO:0000313" key="1">
    <source>
        <dbReference type="EMBL" id="RAQ21909.1"/>
    </source>
</evidence>
<protein>
    <submittedName>
        <fullName evidence="1">Uncharacterized protein</fullName>
    </submittedName>
</protein>
<keyword evidence="2" id="KW-1185">Reference proteome</keyword>
<dbReference type="Proteomes" id="UP000249377">
    <property type="component" value="Unassembled WGS sequence"/>
</dbReference>
<comment type="caution">
    <text evidence="1">The sequence shown here is derived from an EMBL/GenBank/DDBJ whole genome shotgun (WGS) entry which is preliminary data.</text>
</comment>
<dbReference type="AlphaFoldDB" id="A0A328UFS4"/>
<name>A0A328UFS4_9FIRM</name>
<sequence>MDRYQHAIWDETVVQHVHLQNTNEVKKTRDNTEVVLRSVLFIDGRLSSPALDYDALASTSLQNGKPLRCEVRNASGQKYGEFEVLTVDPVPDVPATRVHHIELGLV</sequence>